<dbReference type="InterPro" id="IPR052520">
    <property type="entry name" value="ATL_DNA_repair"/>
</dbReference>
<dbReference type="GO" id="GO:0003824">
    <property type="term" value="F:catalytic activity"/>
    <property type="evidence" value="ECO:0007669"/>
    <property type="project" value="InterPro"/>
</dbReference>
<feature type="domain" description="Methylated-DNA-[protein]-cysteine S-methyltransferase DNA binding" evidence="2">
    <location>
        <begin position="14"/>
        <end position="95"/>
    </location>
</feature>
<dbReference type="Gene3D" id="1.10.10.10">
    <property type="entry name" value="Winged helix-like DNA-binding domain superfamily/Winged helix DNA-binding domain"/>
    <property type="match status" value="1"/>
</dbReference>
<protein>
    <submittedName>
        <fullName evidence="3">MGMT family protein</fullName>
    </submittedName>
</protein>
<gene>
    <name evidence="3" type="ORF">RIF25_16965</name>
</gene>
<comment type="caution">
    <text evidence="3">The sequence shown here is derived from an EMBL/GenBank/DDBJ whole genome shotgun (WGS) entry which is preliminary data.</text>
</comment>
<keyword evidence="4" id="KW-1185">Reference proteome</keyword>
<dbReference type="PANTHER" id="PTHR42942">
    <property type="entry name" value="6-O-METHYLGUANINE DNA METHYLTRANSFERASE"/>
    <property type="match status" value="1"/>
</dbReference>
<dbReference type="SUPFAM" id="SSF46767">
    <property type="entry name" value="Methylated DNA-protein cysteine methyltransferase, C-terminal domain"/>
    <property type="match status" value="1"/>
</dbReference>
<evidence type="ECO:0000313" key="4">
    <source>
        <dbReference type="Proteomes" id="UP001268256"/>
    </source>
</evidence>
<proteinExistence type="predicted"/>
<dbReference type="Proteomes" id="UP001268256">
    <property type="component" value="Unassembled WGS sequence"/>
</dbReference>
<reference evidence="4" key="1">
    <citation type="submission" date="2023-07" db="EMBL/GenBank/DDBJ databases">
        <authorList>
            <person name="Luz R."/>
            <person name="Cordeiro R."/>
            <person name="Fonseca A."/>
            <person name="Goncalves V."/>
        </authorList>
    </citation>
    <scope>NUCLEOTIDE SEQUENCE [LARGE SCALE GENOMIC DNA]</scope>
    <source>
        <strain evidence="4">BACA0444</strain>
    </source>
</reference>
<dbReference type="AlphaFoldDB" id="A0AAE4FU92"/>
<sequence>MSSQPQPQSPSPRYAQIYTLVCQIPPGQVATYGQIAKLLGLPNQARQVGYALFRVASDSEIPWHRVVNAQGEISYAPQRQGNDDLQRWRLETEGIVFDPADRINLKKYGWPGPGATEADPLK</sequence>
<dbReference type="InterPro" id="IPR036388">
    <property type="entry name" value="WH-like_DNA-bd_sf"/>
</dbReference>
<evidence type="ECO:0000256" key="1">
    <source>
        <dbReference type="ARBA" id="ARBA00022763"/>
    </source>
</evidence>
<keyword evidence="1" id="KW-0227">DNA damage</keyword>
<accession>A0AAE4FU92</accession>
<name>A0AAE4FU92_9CYAN</name>
<dbReference type="CDD" id="cd06445">
    <property type="entry name" value="ATase"/>
    <property type="match status" value="1"/>
</dbReference>
<dbReference type="InterPro" id="IPR014048">
    <property type="entry name" value="MethylDNA_cys_MeTrfase_DNA-bd"/>
</dbReference>
<dbReference type="GO" id="GO:0006281">
    <property type="term" value="P:DNA repair"/>
    <property type="evidence" value="ECO:0007669"/>
    <property type="project" value="InterPro"/>
</dbReference>
<evidence type="ECO:0000313" key="3">
    <source>
        <dbReference type="EMBL" id="MDS3862489.1"/>
    </source>
</evidence>
<organism evidence="3 4">
    <name type="scientific">Pseudocalidococcus azoricus BACA0444</name>
    <dbReference type="NCBI Taxonomy" id="2918990"/>
    <lineage>
        <taxon>Bacteria</taxon>
        <taxon>Bacillati</taxon>
        <taxon>Cyanobacteriota</taxon>
        <taxon>Cyanophyceae</taxon>
        <taxon>Acaryochloridales</taxon>
        <taxon>Thermosynechococcaceae</taxon>
        <taxon>Pseudocalidococcus</taxon>
        <taxon>Pseudocalidococcus azoricus</taxon>
    </lineage>
</organism>
<dbReference type="InterPro" id="IPR036217">
    <property type="entry name" value="MethylDNA_cys_MeTrfase_DNAb"/>
</dbReference>
<dbReference type="PANTHER" id="PTHR42942:SF1">
    <property type="entry name" value="ALKYLTRANSFERASE-LIKE PROTEIN 1"/>
    <property type="match status" value="1"/>
</dbReference>
<dbReference type="Pfam" id="PF01035">
    <property type="entry name" value="DNA_binding_1"/>
    <property type="match status" value="1"/>
</dbReference>
<dbReference type="RefSeq" id="WP_322879694.1">
    <property type="nucleotide sequence ID" value="NZ_JAVMIP010000032.1"/>
</dbReference>
<evidence type="ECO:0000259" key="2">
    <source>
        <dbReference type="Pfam" id="PF01035"/>
    </source>
</evidence>
<dbReference type="EMBL" id="JAVMIP010000032">
    <property type="protein sequence ID" value="MDS3862489.1"/>
    <property type="molecule type" value="Genomic_DNA"/>
</dbReference>